<dbReference type="AlphaFoldDB" id="A0A0F8D6F8"/>
<feature type="region of interest" description="Disordered" evidence="1">
    <location>
        <begin position="1"/>
        <end position="86"/>
    </location>
</feature>
<dbReference type="Proteomes" id="UP000053331">
    <property type="component" value="Unassembled WGS sequence"/>
</dbReference>
<feature type="compositionally biased region" description="Basic and acidic residues" evidence="1">
    <location>
        <begin position="43"/>
        <end position="58"/>
    </location>
</feature>
<sequence length="86" mass="9440">TGRREGGRDRRAPDRSDDRREGRASENGHRATRSDGTVTGNVPDDRDDRRGSEGRERNGGSPRPMNDPNPRSDRADPADGGWGDGR</sequence>
<gene>
    <name evidence="2" type="ORF">FK85_24935</name>
</gene>
<keyword evidence="3" id="KW-1185">Reference proteome</keyword>
<organism evidence="2 3">
    <name type="scientific">Halorubrum saccharovorum</name>
    <dbReference type="NCBI Taxonomy" id="2248"/>
    <lineage>
        <taxon>Archaea</taxon>
        <taxon>Methanobacteriati</taxon>
        <taxon>Methanobacteriota</taxon>
        <taxon>Stenosarchaea group</taxon>
        <taxon>Halobacteria</taxon>
        <taxon>Halobacteriales</taxon>
        <taxon>Haloferacaceae</taxon>
        <taxon>Halorubrum</taxon>
    </lineage>
</organism>
<name>A0A0F8D6F8_9EURY</name>
<comment type="caution">
    <text evidence="2">The sequence shown here is derived from an EMBL/GenBank/DDBJ whole genome shotgun (WGS) entry which is preliminary data.</text>
</comment>
<evidence type="ECO:0000313" key="2">
    <source>
        <dbReference type="EMBL" id="KKF39879.1"/>
    </source>
</evidence>
<dbReference type="EMBL" id="JNFH02000011">
    <property type="protein sequence ID" value="KKF39879.1"/>
    <property type="molecule type" value="Genomic_DNA"/>
</dbReference>
<reference evidence="2 3" key="1">
    <citation type="journal article" date="2015" name="Genome Announc.">
        <title>Draft genome sequence of a Halorubrum H3 strain isolated from the burlinskoye salt lake (Altai Krai, Russia).</title>
        <authorList>
            <person name="Rozanov A.S."/>
            <person name="Bryanskaya A.V."/>
            <person name="Malup T.K."/>
            <person name="Kotenko A.V."/>
            <person name="Peltek S.E."/>
        </authorList>
    </citation>
    <scope>NUCLEOTIDE SEQUENCE [LARGE SCALE GENOMIC DNA]</scope>
    <source>
        <strain evidence="2 3">H3</strain>
    </source>
</reference>
<proteinExistence type="predicted"/>
<evidence type="ECO:0000313" key="3">
    <source>
        <dbReference type="Proteomes" id="UP000053331"/>
    </source>
</evidence>
<protein>
    <submittedName>
        <fullName evidence="2">Uncharacterized protein</fullName>
    </submittedName>
</protein>
<feature type="compositionally biased region" description="Basic and acidic residues" evidence="1">
    <location>
        <begin position="1"/>
        <end position="33"/>
    </location>
</feature>
<accession>A0A0F8D6F8</accession>
<feature type="non-terminal residue" evidence="2">
    <location>
        <position position="1"/>
    </location>
</feature>
<evidence type="ECO:0000256" key="1">
    <source>
        <dbReference type="SAM" id="MobiDB-lite"/>
    </source>
</evidence>